<dbReference type="CDD" id="cd18692">
    <property type="entry name" value="PIN_VapC-like"/>
    <property type="match status" value="1"/>
</dbReference>
<dbReference type="HAMAP" id="MF_00265">
    <property type="entry name" value="VapC_Nob1"/>
    <property type="match status" value="1"/>
</dbReference>
<evidence type="ECO:0000256" key="3">
    <source>
        <dbReference type="ARBA" id="ARBA00022723"/>
    </source>
</evidence>
<comment type="similarity">
    <text evidence="5">Belongs to the PINc/VapC protein family.</text>
</comment>
<sequence length="134" mass="14933">MSRFFLDTNVLLYLLSGDQDKADRAEALLVAEGFVSVQVLNETIAVCQRKLKLPWDEIDALLQSIQAYCSVLALTPEMQQQAVAIAKRHQFSIYDANILATALLSGCDRIYSEDMQSGFQLETLTIINPFQTAS</sequence>
<dbReference type="InterPro" id="IPR002716">
    <property type="entry name" value="PIN_dom"/>
</dbReference>
<evidence type="ECO:0000313" key="7">
    <source>
        <dbReference type="EMBL" id="QFZ91265.2"/>
    </source>
</evidence>
<keyword evidence="2 5" id="KW-0540">Nuclease</keyword>
<feature type="binding site" evidence="5">
    <location>
        <position position="7"/>
    </location>
    <ligand>
        <name>Mg(2+)</name>
        <dbReference type="ChEBI" id="CHEBI:18420"/>
    </ligand>
</feature>
<gene>
    <name evidence="5" type="primary">vapC</name>
    <name evidence="7" type="ORF">EKO22_01670</name>
</gene>
<keyword evidence="1 5" id="KW-1277">Toxin-antitoxin system</keyword>
<dbReference type="AlphaFoldDB" id="A0AAT9JNI1"/>
<dbReference type="SUPFAM" id="SSF88723">
    <property type="entry name" value="PIN domain-like"/>
    <property type="match status" value="1"/>
</dbReference>
<dbReference type="InterPro" id="IPR022907">
    <property type="entry name" value="VapC_family"/>
</dbReference>
<keyword evidence="4 5" id="KW-0378">Hydrolase</keyword>
<accession>A0AAT9JNI1</accession>
<dbReference type="Gene3D" id="3.40.50.1010">
    <property type="entry name" value="5'-nuclease"/>
    <property type="match status" value="1"/>
</dbReference>
<proteinExistence type="inferred from homology"/>
<dbReference type="GO" id="GO:0000287">
    <property type="term" value="F:magnesium ion binding"/>
    <property type="evidence" value="ECO:0007669"/>
    <property type="project" value="UniProtKB-UniRule"/>
</dbReference>
<evidence type="ECO:0000256" key="5">
    <source>
        <dbReference type="HAMAP-Rule" id="MF_00265"/>
    </source>
</evidence>
<comment type="cofactor">
    <cofactor evidence="5">
        <name>Mg(2+)</name>
        <dbReference type="ChEBI" id="CHEBI:18420"/>
    </cofactor>
</comment>
<dbReference type="GO" id="GO:0016787">
    <property type="term" value="F:hydrolase activity"/>
    <property type="evidence" value="ECO:0007669"/>
    <property type="project" value="UniProtKB-KW"/>
</dbReference>
<keyword evidence="3 5" id="KW-0479">Metal-binding</keyword>
<reference evidence="7" key="1">
    <citation type="submission" date="2024-01" db="EMBL/GenBank/DDBJ databases">
        <title>Synechococcus elongatus PCC 11802, a close yet different native of Synechococcus elongatus PCC 11801.</title>
        <authorList>
            <person name="Jaiswal D."/>
            <person name="Sengupta A."/>
            <person name="Sengupta S."/>
            <person name="Pakrasi H.B."/>
            <person name="Wangikar P."/>
        </authorList>
    </citation>
    <scope>NUCLEOTIDE SEQUENCE</scope>
    <source>
        <strain evidence="7">PCC 11802</strain>
    </source>
</reference>
<comment type="function">
    <text evidence="5">Toxic component of a toxin-antitoxin (TA) system. An RNase.</text>
</comment>
<organism evidence="7">
    <name type="scientific">Synechococcus elongatus PCC 11802</name>
    <dbReference type="NCBI Taxonomy" id="2283154"/>
    <lineage>
        <taxon>Bacteria</taxon>
        <taxon>Bacillati</taxon>
        <taxon>Cyanobacteriota</taxon>
        <taxon>Cyanophyceae</taxon>
        <taxon>Synechococcales</taxon>
        <taxon>Synechococcaceae</taxon>
        <taxon>Synechococcus</taxon>
    </lineage>
</organism>
<keyword evidence="5" id="KW-0800">Toxin</keyword>
<dbReference type="GO" id="GO:0090729">
    <property type="term" value="F:toxin activity"/>
    <property type="evidence" value="ECO:0007669"/>
    <property type="project" value="UniProtKB-KW"/>
</dbReference>
<protein>
    <recommendedName>
        <fullName evidence="5">Ribonuclease VapC</fullName>
        <shortName evidence="5">RNase VapC</shortName>
        <ecNumber evidence="5">3.1.-.-</ecNumber>
    </recommendedName>
    <alternativeName>
        <fullName evidence="5">Toxin VapC</fullName>
    </alternativeName>
</protein>
<evidence type="ECO:0000259" key="6">
    <source>
        <dbReference type="Pfam" id="PF01850"/>
    </source>
</evidence>
<evidence type="ECO:0000256" key="4">
    <source>
        <dbReference type="ARBA" id="ARBA00022801"/>
    </source>
</evidence>
<evidence type="ECO:0000256" key="1">
    <source>
        <dbReference type="ARBA" id="ARBA00022649"/>
    </source>
</evidence>
<feature type="domain" description="PIN" evidence="6">
    <location>
        <begin position="5"/>
        <end position="114"/>
    </location>
</feature>
<dbReference type="Pfam" id="PF01850">
    <property type="entry name" value="PIN"/>
    <property type="match status" value="1"/>
</dbReference>
<dbReference type="GO" id="GO:0004540">
    <property type="term" value="F:RNA nuclease activity"/>
    <property type="evidence" value="ECO:0007669"/>
    <property type="project" value="InterPro"/>
</dbReference>
<dbReference type="InterPro" id="IPR029060">
    <property type="entry name" value="PIN-like_dom_sf"/>
</dbReference>
<feature type="binding site" evidence="5">
    <location>
        <position position="95"/>
    </location>
    <ligand>
        <name>Mg(2+)</name>
        <dbReference type="ChEBI" id="CHEBI:18420"/>
    </ligand>
</feature>
<evidence type="ECO:0000256" key="2">
    <source>
        <dbReference type="ARBA" id="ARBA00022722"/>
    </source>
</evidence>
<dbReference type="RefSeq" id="WP_228382991.1">
    <property type="nucleotide sequence ID" value="NZ_CP034671.2"/>
</dbReference>
<name>A0AAT9JNI1_SYNEL</name>
<keyword evidence="5" id="KW-0460">Magnesium</keyword>
<dbReference type="EMBL" id="CP034671">
    <property type="protein sequence ID" value="QFZ91265.2"/>
    <property type="molecule type" value="Genomic_DNA"/>
</dbReference>
<dbReference type="EC" id="3.1.-.-" evidence="5"/>